<reference evidence="1 2" key="1">
    <citation type="journal article" date="2013" name="Genome Biol.">
        <title>The genome sequence of the most widely cultivated cacao type and its use to identify candidate genes regulating pod color.</title>
        <authorList>
            <person name="Motamayor J.C."/>
            <person name="Mockaitis K."/>
            <person name="Schmutz J."/>
            <person name="Haiminen N."/>
            <person name="Iii D.L."/>
            <person name="Cornejo O."/>
            <person name="Findley S.D."/>
            <person name="Zheng P."/>
            <person name="Utro F."/>
            <person name="Royaert S."/>
            <person name="Saski C."/>
            <person name="Jenkins J."/>
            <person name="Podicheti R."/>
            <person name="Zhao M."/>
            <person name="Scheffler B.E."/>
            <person name="Stack J.C."/>
            <person name="Feltus F.A."/>
            <person name="Mustiga G.M."/>
            <person name="Amores F."/>
            <person name="Phillips W."/>
            <person name="Marelli J.P."/>
            <person name="May G.D."/>
            <person name="Shapiro H."/>
            <person name="Ma J."/>
            <person name="Bustamante C.D."/>
            <person name="Schnell R.J."/>
            <person name="Main D."/>
            <person name="Gilbert D."/>
            <person name="Parida L."/>
            <person name="Kuhn D.N."/>
        </authorList>
    </citation>
    <scope>NUCLEOTIDE SEQUENCE [LARGE SCALE GENOMIC DNA]</scope>
    <source>
        <strain evidence="2">cv. Matina 1-6</strain>
    </source>
</reference>
<organism evidence="1 2">
    <name type="scientific">Theobroma cacao</name>
    <name type="common">Cacao</name>
    <name type="synonym">Cocoa</name>
    <dbReference type="NCBI Taxonomy" id="3641"/>
    <lineage>
        <taxon>Eukaryota</taxon>
        <taxon>Viridiplantae</taxon>
        <taxon>Streptophyta</taxon>
        <taxon>Embryophyta</taxon>
        <taxon>Tracheophyta</taxon>
        <taxon>Spermatophyta</taxon>
        <taxon>Magnoliopsida</taxon>
        <taxon>eudicotyledons</taxon>
        <taxon>Gunneridae</taxon>
        <taxon>Pentapetalae</taxon>
        <taxon>rosids</taxon>
        <taxon>malvids</taxon>
        <taxon>Malvales</taxon>
        <taxon>Malvaceae</taxon>
        <taxon>Byttnerioideae</taxon>
        <taxon>Theobroma</taxon>
    </lineage>
</organism>
<protein>
    <submittedName>
        <fullName evidence="1">Uncharacterized protein</fullName>
    </submittedName>
</protein>
<evidence type="ECO:0000313" key="1">
    <source>
        <dbReference type="EMBL" id="EOY00216.1"/>
    </source>
</evidence>
<dbReference type="HOGENOM" id="CLU_1589361_0_0_1"/>
<gene>
    <name evidence="1" type="ORF">TCM_010005</name>
</gene>
<dbReference type="Gramene" id="EOY00216">
    <property type="protein sequence ID" value="EOY00216"/>
    <property type="gene ID" value="TCM_010005"/>
</dbReference>
<dbReference type="Proteomes" id="UP000026915">
    <property type="component" value="Chromosome 2"/>
</dbReference>
<name>A0A061E5I5_THECC</name>
<dbReference type="EMBL" id="CM001880">
    <property type="protein sequence ID" value="EOY00216.1"/>
    <property type="molecule type" value="Genomic_DNA"/>
</dbReference>
<evidence type="ECO:0000313" key="2">
    <source>
        <dbReference type="Proteomes" id="UP000026915"/>
    </source>
</evidence>
<keyword evidence="2" id="KW-1185">Reference proteome</keyword>
<dbReference type="AlphaFoldDB" id="A0A061E5I5"/>
<proteinExistence type="predicted"/>
<sequence length="168" mass="19350">MKRRAKNAKDDARTIVDENVDPKYQTMLWYASLSFHYNRLYHVTSQFIKTFNKARREIASLARQYEEMCKFDTYGISNLIEHVHDPTRVKVTSKVGPKAEGKTESRKCGLCIMEGHTRNKCPQLELTLCSLDSTISFHDDSDVDEDKRNKQVWPSQLGTLFGGDSLKV</sequence>
<accession>A0A061E5I5</accession>
<dbReference type="InParanoid" id="A0A061E5I5"/>